<dbReference type="PANTHER" id="PTHR42880">
    <property type="entry name" value="HOMOCITRATE SYNTHASE"/>
    <property type="match status" value="1"/>
</dbReference>
<dbReference type="InterPro" id="IPR013477">
    <property type="entry name" value="NifV/FrbC"/>
</dbReference>
<sequence>MCSQPALVIDDTTLRDGEQSAGVAFSNVERAAIARGLDGLGVPELEVGIPAMGPEERESIRMIAALGLRARLLVWARMRGDDLAACRDLGVWMVDLSIPVSDQQIGRKLGRDRGWVLACIRRHVAEARALGLEVGVGGEDASRADPDFLCQVLETAQAAGARRFRFADTVGILEPFGVLERFRRLAAASDLELEMHAHDDLGLATANTLAAALGGATHANTTVNGIGERAGNAALEEVVLALAQLHGIDTGVDLKAFPALSRLVETASGRPVHWQKSLVGEGVFTHEAGIHVDGLMKDPANYQGVDPALLGREHRLVLGKHSGSGAVIQAYARLGIPLDRERALLLLSRVRRHACAHKRAPTPSELMSWYRALEAPVAPTVACS</sequence>
<proteinExistence type="inferred from homology"/>
<dbReference type="Pfam" id="PF22617">
    <property type="entry name" value="HCS_D2"/>
    <property type="match status" value="1"/>
</dbReference>
<evidence type="ECO:0000256" key="5">
    <source>
        <dbReference type="ARBA" id="ARBA00022679"/>
    </source>
</evidence>
<dbReference type="STRING" id="195064.SAMN05421721_10492"/>
<comment type="catalytic activity">
    <reaction evidence="6 7">
        <text>acetyl-CoA + 2-oxoglutarate + H2O = (2R)-homocitrate + CoA + H(+)</text>
        <dbReference type="Rhea" id="RHEA:12929"/>
        <dbReference type="ChEBI" id="CHEBI:15377"/>
        <dbReference type="ChEBI" id="CHEBI:15378"/>
        <dbReference type="ChEBI" id="CHEBI:16810"/>
        <dbReference type="ChEBI" id="CHEBI:57287"/>
        <dbReference type="ChEBI" id="CHEBI:57288"/>
        <dbReference type="ChEBI" id="CHEBI:58884"/>
        <dbReference type="EC" id="2.3.3.14"/>
    </reaction>
</comment>
<dbReference type="InterPro" id="IPR000891">
    <property type="entry name" value="PYR_CT"/>
</dbReference>
<evidence type="ECO:0000256" key="4">
    <source>
        <dbReference type="ARBA" id="ARBA00020735"/>
    </source>
</evidence>
<dbReference type="EMBL" id="FOUO01000004">
    <property type="protein sequence ID" value="SFM38552.1"/>
    <property type="molecule type" value="Genomic_DNA"/>
</dbReference>
<dbReference type="OrthoDB" id="9803573at2"/>
<evidence type="ECO:0000256" key="7">
    <source>
        <dbReference type="RuleBase" id="RU367143"/>
    </source>
</evidence>
<dbReference type="GO" id="GO:0019752">
    <property type="term" value="P:carboxylic acid metabolic process"/>
    <property type="evidence" value="ECO:0007669"/>
    <property type="project" value="UniProtKB-UniRule"/>
</dbReference>
<accession>A0A1I4QEK8</accession>
<dbReference type="InterPro" id="IPR013785">
    <property type="entry name" value="Aldolase_TIM"/>
</dbReference>
<dbReference type="EC" id="2.3.3.14" evidence="3 7"/>
<dbReference type="AlphaFoldDB" id="A0A1I4QEK8"/>
<evidence type="ECO:0000313" key="10">
    <source>
        <dbReference type="Proteomes" id="UP000199556"/>
    </source>
</evidence>
<evidence type="ECO:0000256" key="6">
    <source>
        <dbReference type="ARBA" id="ARBA00048019"/>
    </source>
</evidence>
<dbReference type="Gene3D" id="3.20.20.70">
    <property type="entry name" value="Aldolase class I"/>
    <property type="match status" value="1"/>
</dbReference>
<feature type="domain" description="Pyruvate carboxyltransferase" evidence="8">
    <location>
        <begin position="7"/>
        <end position="258"/>
    </location>
</feature>
<dbReference type="CDD" id="cd07939">
    <property type="entry name" value="DRE_TIM_NifV"/>
    <property type="match status" value="1"/>
</dbReference>
<organism evidence="9 10">
    <name type="scientific">Ectothiorhodospira mobilis</name>
    <dbReference type="NCBI Taxonomy" id="195064"/>
    <lineage>
        <taxon>Bacteria</taxon>
        <taxon>Pseudomonadati</taxon>
        <taxon>Pseudomonadota</taxon>
        <taxon>Gammaproteobacteria</taxon>
        <taxon>Chromatiales</taxon>
        <taxon>Ectothiorhodospiraceae</taxon>
        <taxon>Ectothiorhodospira</taxon>
    </lineage>
</organism>
<keyword evidence="5 7" id="KW-0808">Transferase</keyword>
<reference evidence="9 10" key="1">
    <citation type="submission" date="2016-10" db="EMBL/GenBank/DDBJ databases">
        <authorList>
            <person name="de Groot N.N."/>
        </authorList>
    </citation>
    <scope>NUCLEOTIDE SEQUENCE [LARGE SCALE GENOMIC DNA]</scope>
    <source>
        <strain evidence="9 10">DSM 4180</strain>
    </source>
</reference>
<dbReference type="NCBIfam" id="TIGR02660">
    <property type="entry name" value="nifV_homocitr"/>
    <property type="match status" value="1"/>
</dbReference>
<dbReference type="PROSITE" id="PS50991">
    <property type="entry name" value="PYR_CT"/>
    <property type="match status" value="1"/>
</dbReference>
<dbReference type="Gene3D" id="1.10.238.260">
    <property type="match status" value="1"/>
</dbReference>
<evidence type="ECO:0000256" key="2">
    <source>
        <dbReference type="ARBA" id="ARBA00006154"/>
    </source>
</evidence>
<dbReference type="Proteomes" id="UP000199556">
    <property type="component" value="Unassembled WGS sequence"/>
</dbReference>
<evidence type="ECO:0000256" key="1">
    <source>
        <dbReference type="ARBA" id="ARBA00003050"/>
    </source>
</evidence>
<comment type="function">
    <text evidence="1 7">This protein is a Fe-Mo-cofactor biosynthetic component.</text>
</comment>
<name>A0A1I4QEK8_ECTMO</name>
<evidence type="ECO:0000313" key="9">
    <source>
        <dbReference type="EMBL" id="SFM38552.1"/>
    </source>
</evidence>
<dbReference type="GO" id="GO:0004410">
    <property type="term" value="F:homocitrate synthase activity"/>
    <property type="evidence" value="ECO:0007669"/>
    <property type="project" value="UniProtKB-UniRule"/>
</dbReference>
<keyword evidence="7" id="KW-0535">Nitrogen fixation</keyword>
<gene>
    <name evidence="9" type="ORF">SAMN05421721_10492</name>
</gene>
<evidence type="ECO:0000256" key="3">
    <source>
        <dbReference type="ARBA" id="ARBA00012974"/>
    </source>
</evidence>
<dbReference type="SUPFAM" id="SSF51569">
    <property type="entry name" value="Aldolase"/>
    <property type="match status" value="1"/>
</dbReference>
<dbReference type="Pfam" id="PF00682">
    <property type="entry name" value="HMGL-like"/>
    <property type="match status" value="1"/>
</dbReference>
<protein>
    <recommendedName>
        <fullName evidence="4 7">Homocitrate synthase</fullName>
        <ecNumber evidence="3 7">2.3.3.14</ecNumber>
    </recommendedName>
</protein>
<dbReference type="InterPro" id="IPR054691">
    <property type="entry name" value="LeuA/HCS_post-cat"/>
</dbReference>
<dbReference type="PROSITE" id="PS00816">
    <property type="entry name" value="AIPM_HOMOCIT_SYNTH_2"/>
    <property type="match status" value="1"/>
</dbReference>
<dbReference type="PANTHER" id="PTHR42880:SF1">
    <property type="entry name" value="ISOPROPYLMALATE_HOMOCITRATE_CITRAMALATE SYNTHASE FAMILY PROTEIN"/>
    <property type="match status" value="1"/>
</dbReference>
<dbReference type="InterPro" id="IPR002034">
    <property type="entry name" value="AIPM/Hcit_synth_CS"/>
</dbReference>
<evidence type="ECO:0000259" key="8">
    <source>
        <dbReference type="PROSITE" id="PS50991"/>
    </source>
</evidence>
<dbReference type="RefSeq" id="WP_090484002.1">
    <property type="nucleotide sequence ID" value="NZ_FOUO01000004.1"/>
</dbReference>
<comment type="similarity">
    <text evidence="2 7">Belongs to the alpha-IPM synthase/homocitrate synthase family.</text>
</comment>
<keyword evidence="10" id="KW-1185">Reference proteome</keyword>
<dbReference type="GO" id="GO:0009399">
    <property type="term" value="P:nitrogen fixation"/>
    <property type="evidence" value="ECO:0007669"/>
    <property type="project" value="UniProtKB-UniRule"/>
</dbReference>